<accession>I4EDX2</accession>
<dbReference type="OrthoDB" id="164095at2"/>
<feature type="transmembrane region" description="Helical" evidence="1">
    <location>
        <begin position="61"/>
        <end position="83"/>
    </location>
</feature>
<dbReference type="RefSeq" id="WP_008475411.1">
    <property type="nucleotide sequence ID" value="NZ_CAGS01000074.1"/>
</dbReference>
<keyword evidence="1" id="KW-1133">Transmembrane helix</keyword>
<dbReference type="Proteomes" id="UP000004221">
    <property type="component" value="Unassembled WGS sequence"/>
</dbReference>
<keyword evidence="3" id="KW-1185">Reference proteome</keyword>
<protein>
    <submittedName>
        <fullName evidence="2">Uncharacterized protein</fullName>
    </submittedName>
</protein>
<proteinExistence type="predicted"/>
<evidence type="ECO:0000313" key="2">
    <source>
        <dbReference type="EMBL" id="CCF82884.1"/>
    </source>
</evidence>
<feature type="transmembrane region" description="Helical" evidence="1">
    <location>
        <begin position="89"/>
        <end position="110"/>
    </location>
</feature>
<organism evidence="2 3">
    <name type="scientific">Nitrolancea hollandica Lb</name>
    <dbReference type="NCBI Taxonomy" id="1129897"/>
    <lineage>
        <taxon>Bacteria</taxon>
        <taxon>Pseudomonadati</taxon>
        <taxon>Thermomicrobiota</taxon>
        <taxon>Thermomicrobia</taxon>
        <taxon>Sphaerobacterales</taxon>
        <taxon>Sphaerobacterineae</taxon>
        <taxon>Sphaerobacteraceae</taxon>
        <taxon>Nitrolancea</taxon>
    </lineage>
</organism>
<dbReference type="AlphaFoldDB" id="I4EDX2"/>
<evidence type="ECO:0000313" key="3">
    <source>
        <dbReference type="Proteomes" id="UP000004221"/>
    </source>
</evidence>
<comment type="caution">
    <text evidence="2">The sequence shown here is derived from an EMBL/GenBank/DDBJ whole genome shotgun (WGS) entry which is preliminary data.</text>
</comment>
<feature type="transmembrane region" description="Helical" evidence="1">
    <location>
        <begin position="31"/>
        <end position="49"/>
    </location>
</feature>
<sequence>MNRPGWLWPLVIAISALASGLISFWDVESPLRPAITLWFLIVCPGMALVRLLRLRDGVTEWAIAIALSLALETGVNEIMLYTGRWAPEWSLLAVMTITLLAVIPQLPVLHRASTEIGEPR</sequence>
<feature type="transmembrane region" description="Helical" evidence="1">
    <location>
        <begin position="7"/>
        <end position="25"/>
    </location>
</feature>
<dbReference type="EMBL" id="CAGS01000074">
    <property type="protein sequence ID" value="CCF82884.1"/>
    <property type="molecule type" value="Genomic_DNA"/>
</dbReference>
<reference evidence="2 3" key="1">
    <citation type="journal article" date="2012" name="ISME J.">
        <title>Nitrification expanded: discovery, physiology and genomics of a nitrite-oxidizing bacterium from the phylum Chloroflexi.</title>
        <authorList>
            <person name="Sorokin D.Y."/>
            <person name="Lucker S."/>
            <person name="Vejmelkova D."/>
            <person name="Kostrikina N.A."/>
            <person name="Kleerebezem R."/>
            <person name="Rijpstra W.I."/>
            <person name="Damste J.S."/>
            <person name="Le Paslier D."/>
            <person name="Muyzer G."/>
            <person name="Wagner M."/>
            <person name="van Loosdrecht M.C."/>
            <person name="Daims H."/>
        </authorList>
    </citation>
    <scope>NUCLEOTIDE SEQUENCE [LARGE SCALE GENOMIC DNA]</scope>
    <source>
        <strain evidence="3">none</strain>
    </source>
</reference>
<gene>
    <name evidence="2" type="ORF">NITHO_1650003</name>
</gene>
<name>I4EDX2_9BACT</name>
<evidence type="ECO:0000256" key="1">
    <source>
        <dbReference type="SAM" id="Phobius"/>
    </source>
</evidence>
<keyword evidence="1" id="KW-0812">Transmembrane</keyword>
<keyword evidence="1" id="KW-0472">Membrane</keyword>